<sequence>MSQISSKEELNTFAKKYPKTHEKLTVKNHSDEVNIIFKGDFKCSITSSLRTNSFNR</sequence>
<dbReference type="Proteomes" id="UP000001307">
    <property type="component" value="Unassembled WGS sequence"/>
</dbReference>
<gene>
    <name evidence="1" type="ORF">GSOID_T00014664001</name>
</gene>
<proteinExistence type="predicted"/>
<keyword evidence="2" id="KW-1185">Reference proteome</keyword>
<reference evidence="1" key="1">
    <citation type="journal article" date="2010" name="Science">
        <title>Plasticity of animal genome architecture unmasked by rapid evolution of a pelagic tunicate.</title>
        <authorList>
            <person name="Denoeud F."/>
            <person name="Henriet S."/>
            <person name="Mungpakdee S."/>
            <person name="Aury J.M."/>
            <person name="Da Silva C."/>
            <person name="Brinkmann H."/>
            <person name="Mikhaleva J."/>
            <person name="Olsen L.C."/>
            <person name="Jubin C."/>
            <person name="Canestro C."/>
            <person name="Bouquet J.M."/>
            <person name="Danks G."/>
            <person name="Poulain J."/>
            <person name="Campsteijn C."/>
            <person name="Adamski M."/>
            <person name="Cross I."/>
            <person name="Yadetie F."/>
            <person name="Muffato M."/>
            <person name="Louis A."/>
            <person name="Butcher S."/>
            <person name="Tsagkogeorga G."/>
            <person name="Konrad A."/>
            <person name="Singh S."/>
            <person name="Jensen M.F."/>
            <person name="Cong E.H."/>
            <person name="Eikeseth-Otteraa H."/>
            <person name="Noel B."/>
            <person name="Anthouard V."/>
            <person name="Porcel B.M."/>
            <person name="Kachouri-Lafond R."/>
            <person name="Nishino A."/>
            <person name="Ugolini M."/>
            <person name="Chourrout P."/>
            <person name="Nishida H."/>
            <person name="Aasland R."/>
            <person name="Huzurbazar S."/>
            <person name="Westhof E."/>
            <person name="Delsuc F."/>
            <person name="Lehrach H."/>
            <person name="Reinhardt R."/>
            <person name="Weissenbach J."/>
            <person name="Roy S.W."/>
            <person name="Artiguenave F."/>
            <person name="Postlethwait J.H."/>
            <person name="Manak J.R."/>
            <person name="Thompson E.M."/>
            <person name="Jaillon O."/>
            <person name="Du Pasquier L."/>
            <person name="Boudinot P."/>
            <person name="Liberles D.A."/>
            <person name="Volff J.N."/>
            <person name="Philippe H."/>
            <person name="Lenhard B."/>
            <person name="Roest Crollius H."/>
            <person name="Wincker P."/>
            <person name="Chourrout D."/>
        </authorList>
    </citation>
    <scope>NUCLEOTIDE SEQUENCE [LARGE SCALE GENOMIC DNA]</scope>
</reference>
<protein>
    <submittedName>
        <fullName evidence="1">Uncharacterized protein</fullName>
    </submittedName>
</protein>
<evidence type="ECO:0000313" key="1">
    <source>
        <dbReference type="EMBL" id="CBY19751.1"/>
    </source>
</evidence>
<dbReference type="EMBL" id="FN653072">
    <property type="protein sequence ID" value="CBY19751.1"/>
    <property type="molecule type" value="Genomic_DNA"/>
</dbReference>
<dbReference type="AlphaFoldDB" id="E4XLS2"/>
<evidence type="ECO:0000313" key="2">
    <source>
        <dbReference type="Proteomes" id="UP000001307"/>
    </source>
</evidence>
<dbReference type="InParanoid" id="E4XLS2"/>
<organism evidence="1">
    <name type="scientific">Oikopleura dioica</name>
    <name type="common">Tunicate</name>
    <dbReference type="NCBI Taxonomy" id="34765"/>
    <lineage>
        <taxon>Eukaryota</taxon>
        <taxon>Metazoa</taxon>
        <taxon>Chordata</taxon>
        <taxon>Tunicata</taxon>
        <taxon>Appendicularia</taxon>
        <taxon>Copelata</taxon>
        <taxon>Oikopleuridae</taxon>
        <taxon>Oikopleura</taxon>
    </lineage>
</organism>
<name>E4XLS2_OIKDI</name>
<accession>E4XLS2</accession>